<gene>
    <name evidence="4" type="ORF">ACFSKK_11710</name>
</gene>
<evidence type="ECO:0000256" key="2">
    <source>
        <dbReference type="ARBA" id="ARBA00006479"/>
    </source>
</evidence>
<comment type="similarity">
    <text evidence="2">Belongs to the ROK (NagC/XylR) family.</text>
</comment>
<sequence>MLHYLLKIFNKFFRGVNTLKKVFATQEMVKKNILRNIRTTLLRLGSATKVELSQAIEISFPTISKFLAEMEKDGEIILVGLDESSGGRRAKRYRYNPEHMLGLAIFLEKSESNYTIFNCIGEVKEQGKVSSVLINDGLPVLTSCIENLLNKFPKISSLAIGVPGSVDNGRIIFIPEYDQFQNFDLKGYYEEYFSIPVAVENDMNASVLGYNNKTGNINGQSLIYLYLGQNGPGAGIMINGDVVRGSTSFSGEVSFVPQYNNRNFGQALEIKNGSKKIILYENDETIDAISRLVASFAAIINPHSIIFSNSEIKKEMLNKMAICSSKYIPSEHLPELVTSDMKQDYLFGLQSIGLDLMINDQ</sequence>
<reference evidence="5" key="1">
    <citation type="journal article" date="2019" name="Int. J. Syst. Evol. Microbiol.">
        <title>The Global Catalogue of Microorganisms (GCM) 10K type strain sequencing project: providing services to taxonomists for standard genome sequencing and annotation.</title>
        <authorList>
            <consortium name="The Broad Institute Genomics Platform"/>
            <consortium name="The Broad Institute Genome Sequencing Center for Infectious Disease"/>
            <person name="Wu L."/>
            <person name="Ma J."/>
        </authorList>
    </citation>
    <scope>NUCLEOTIDE SEQUENCE [LARGE SCALE GENOMIC DNA]</scope>
    <source>
        <strain evidence="5">CGMCC 1.15474</strain>
    </source>
</reference>
<dbReference type="InterPro" id="IPR043129">
    <property type="entry name" value="ATPase_NBD"/>
</dbReference>
<dbReference type="SUPFAM" id="SSF53067">
    <property type="entry name" value="Actin-like ATPase domain"/>
    <property type="match status" value="1"/>
</dbReference>
<name>A0ABW5BVZ8_9BACI</name>
<dbReference type="InterPro" id="IPR036388">
    <property type="entry name" value="WH-like_DNA-bd_sf"/>
</dbReference>
<comment type="caution">
    <text evidence="4">The sequence shown here is derived from an EMBL/GenBank/DDBJ whole genome shotgun (WGS) entry which is preliminary data.</text>
</comment>
<comment type="function">
    <text evidence="1">Transcriptional repressor of xylose-utilizing enzymes.</text>
</comment>
<dbReference type="Gene3D" id="1.10.10.10">
    <property type="entry name" value="Winged helix-like DNA-binding domain superfamily/Winged helix DNA-binding domain"/>
    <property type="match status" value="1"/>
</dbReference>
<dbReference type="InterPro" id="IPR000600">
    <property type="entry name" value="ROK"/>
</dbReference>
<dbReference type="EMBL" id="JBHUIK010000002">
    <property type="protein sequence ID" value="MFD2214348.1"/>
    <property type="molecule type" value="Genomic_DNA"/>
</dbReference>
<organism evidence="4 5">
    <name type="scientific">Metabacillus endolithicus</name>
    <dbReference type="NCBI Taxonomy" id="1535204"/>
    <lineage>
        <taxon>Bacteria</taxon>
        <taxon>Bacillati</taxon>
        <taxon>Bacillota</taxon>
        <taxon>Bacilli</taxon>
        <taxon>Bacillales</taxon>
        <taxon>Bacillaceae</taxon>
        <taxon>Metabacillus</taxon>
    </lineage>
</organism>
<dbReference type="InterPro" id="IPR036390">
    <property type="entry name" value="WH_DNA-bd_sf"/>
</dbReference>
<dbReference type="SUPFAM" id="SSF46785">
    <property type="entry name" value="Winged helix' DNA-binding domain"/>
    <property type="match status" value="1"/>
</dbReference>
<dbReference type="CDD" id="cd23763">
    <property type="entry name" value="ASKHA_ATPase_ROK"/>
    <property type="match status" value="1"/>
</dbReference>
<dbReference type="PANTHER" id="PTHR18964">
    <property type="entry name" value="ROK (REPRESSOR, ORF, KINASE) FAMILY"/>
    <property type="match status" value="1"/>
</dbReference>
<evidence type="ECO:0000313" key="4">
    <source>
        <dbReference type="EMBL" id="MFD2214348.1"/>
    </source>
</evidence>
<dbReference type="RefSeq" id="WP_247346947.1">
    <property type="nucleotide sequence ID" value="NZ_CP095550.1"/>
</dbReference>
<accession>A0ABW5BVZ8</accession>
<dbReference type="Proteomes" id="UP001597318">
    <property type="component" value="Unassembled WGS sequence"/>
</dbReference>
<protein>
    <submittedName>
        <fullName evidence="4">ROK family protein</fullName>
    </submittedName>
</protein>
<dbReference type="PANTHER" id="PTHR18964:SF149">
    <property type="entry name" value="BIFUNCTIONAL UDP-N-ACETYLGLUCOSAMINE 2-EPIMERASE_N-ACETYLMANNOSAMINE KINASE"/>
    <property type="match status" value="1"/>
</dbReference>
<evidence type="ECO:0000256" key="1">
    <source>
        <dbReference type="ARBA" id="ARBA00002486"/>
    </source>
</evidence>
<proteinExistence type="inferred from homology"/>
<keyword evidence="5" id="KW-1185">Reference proteome</keyword>
<keyword evidence="3" id="KW-0119">Carbohydrate metabolism</keyword>
<evidence type="ECO:0000313" key="5">
    <source>
        <dbReference type="Proteomes" id="UP001597318"/>
    </source>
</evidence>
<keyword evidence="3" id="KW-0859">Xylose metabolism</keyword>
<evidence type="ECO:0000256" key="3">
    <source>
        <dbReference type="ARBA" id="ARBA00022629"/>
    </source>
</evidence>
<dbReference type="Pfam" id="PF00480">
    <property type="entry name" value="ROK"/>
    <property type="match status" value="1"/>
</dbReference>
<dbReference type="Gene3D" id="3.30.420.40">
    <property type="match status" value="2"/>
</dbReference>